<evidence type="ECO:0008006" key="8">
    <source>
        <dbReference type="Google" id="ProtNLM"/>
    </source>
</evidence>
<dbReference type="GO" id="GO:0006412">
    <property type="term" value="P:translation"/>
    <property type="evidence" value="ECO:0007669"/>
    <property type="project" value="InterPro"/>
</dbReference>
<dbReference type="PANTHER" id="PTHR33398:SF1">
    <property type="entry name" value="SMALL RIBOSOMAL SUBUNIT PROTEIN BS20C"/>
    <property type="match status" value="1"/>
</dbReference>
<reference evidence="7" key="1">
    <citation type="submission" date="2018-05" db="EMBL/GenBank/DDBJ databases">
        <authorList>
            <person name="Lanie J.A."/>
            <person name="Ng W.-L."/>
            <person name="Kazmierczak K.M."/>
            <person name="Andrzejewski T.M."/>
            <person name="Davidsen T.M."/>
            <person name="Wayne K.J."/>
            <person name="Tettelin H."/>
            <person name="Glass J.I."/>
            <person name="Rusch D."/>
            <person name="Podicherti R."/>
            <person name="Tsui H.-C.T."/>
            <person name="Winkler M.E."/>
        </authorList>
    </citation>
    <scope>NUCLEOTIDE SEQUENCE</scope>
</reference>
<comment type="similarity">
    <text evidence="1">Belongs to the bacterial ribosomal protein bS20 family.</text>
</comment>
<dbReference type="Pfam" id="PF01649">
    <property type="entry name" value="Ribosomal_S20p"/>
    <property type="match status" value="1"/>
</dbReference>
<protein>
    <recommendedName>
        <fullName evidence="8">30S ribosomal protein S20</fullName>
    </recommendedName>
</protein>
<dbReference type="GO" id="GO:0003735">
    <property type="term" value="F:structural constituent of ribosome"/>
    <property type="evidence" value="ECO:0007669"/>
    <property type="project" value="InterPro"/>
</dbReference>
<evidence type="ECO:0000256" key="2">
    <source>
        <dbReference type="ARBA" id="ARBA00022730"/>
    </source>
</evidence>
<evidence type="ECO:0000256" key="3">
    <source>
        <dbReference type="ARBA" id="ARBA00022884"/>
    </source>
</evidence>
<keyword evidence="3" id="KW-0694">RNA-binding</keyword>
<organism evidence="7">
    <name type="scientific">marine metagenome</name>
    <dbReference type="NCBI Taxonomy" id="408172"/>
    <lineage>
        <taxon>unclassified sequences</taxon>
        <taxon>metagenomes</taxon>
        <taxon>ecological metagenomes</taxon>
    </lineage>
</organism>
<proteinExistence type="inferred from homology"/>
<dbReference type="HAMAP" id="MF_00500">
    <property type="entry name" value="Ribosomal_bS20"/>
    <property type="match status" value="1"/>
</dbReference>
<dbReference type="NCBIfam" id="TIGR00029">
    <property type="entry name" value="S20"/>
    <property type="match status" value="1"/>
</dbReference>
<feature type="region of interest" description="Disordered" evidence="6">
    <location>
        <begin position="1"/>
        <end position="24"/>
    </location>
</feature>
<dbReference type="GO" id="GO:0070181">
    <property type="term" value="F:small ribosomal subunit rRNA binding"/>
    <property type="evidence" value="ECO:0007669"/>
    <property type="project" value="TreeGrafter"/>
</dbReference>
<dbReference type="SUPFAM" id="SSF46992">
    <property type="entry name" value="Ribosomal protein S20"/>
    <property type="match status" value="1"/>
</dbReference>
<sequence>MANSKSALKNVRKNRTRTLQNQAVKSRLKTLEKKFGASLGSGNVEEAQEASKLFVSALDKAVKKSLVHRNKVARKKASCAKAIAEMQGGKTEVAPAAMDAPQGDEA</sequence>
<evidence type="ECO:0000256" key="1">
    <source>
        <dbReference type="ARBA" id="ARBA00007634"/>
    </source>
</evidence>
<dbReference type="GO" id="GO:0005829">
    <property type="term" value="C:cytosol"/>
    <property type="evidence" value="ECO:0007669"/>
    <property type="project" value="TreeGrafter"/>
</dbReference>
<evidence type="ECO:0000256" key="4">
    <source>
        <dbReference type="ARBA" id="ARBA00022980"/>
    </source>
</evidence>
<dbReference type="InterPro" id="IPR036510">
    <property type="entry name" value="Ribosomal_bS20_sf"/>
</dbReference>
<dbReference type="EMBL" id="UINC01105774">
    <property type="protein sequence ID" value="SVC69968.1"/>
    <property type="molecule type" value="Genomic_DNA"/>
</dbReference>
<dbReference type="PANTHER" id="PTHR33398">
    <property type="entry name" value="30S RIBOSOMAL PROTEIN S20"/>
    <property type="match status" value="1"/>
</dbReference>
<keyword evidence="4" id="KW-0689">Ribosomal protein</keyword>
<accession>A0A382PB68</accession>
<dbReference type="Gene3D" id="1.20.58.110">
    <property type="entry name" value="Ribosomal protein S20"/>
    <property type="match status" value="1"/>
</dbReference>
<evidence type="ECO:0000313" key="7">
    <source>
        <dbReference type="EMBL" id="SVC69968.1"/>
    </source>
</evidence>
<evidence type="ECO:0000256" key="5">
    <source>
        <dbReference type="ARBA" id="ARBA00023274"/>
    </source>
</evidence>
<dbReference type="InterPro" id="IPR002583">
    <property type="entry name" value="Ribosomal_bS20"/>
</dbReference>
<dbReference type="AlphaFoldDB" id="A0A382PB68"/>
<name>A0A382PB68_9ZZZZ</name>
<gene>
    <name evidence="7" type="ORF">METZ01_LOCUS322822</name>
</gene>
<keyword evidence="5" id="KW-0687">Ribonucleoprotein</keyword>
<evidence type="ECO:0000256" key="6">
    <source>
        <dbReference type="SAM" id="MobiDB-lite"/>
    </source>
</evidence>
<keyword evidence="2" id="KW-0699">rRNA-binding</keyword>
<dbReference type="GO" id="GO:0015935">
    <property type="term" value="C:small ribosomal subunit"/>
    <property type="evidence" value="ECO:0007669"/>
    <property type="project" value="TreeGrafter"/>
</dbReference>